<dbReference type="Pfam" id="PF09299">
    <property type="entry name" value="Mu-transpos_C"/>
    <property type="match status" value="1"/>
</dbReference>
<dbReference type="Proteomes" id="UP000069205">
    <property type="component" value="Chromosome"/>
</dbReference>
<feature type="domain" description="Integrase catalytic" evidence="2">
    <location>
        <begin position="288"/>
        <end position="431"/>
    </location>
</feature>
<evidence type="ECO:0000313" key="3">
    <source>
        <dbReference type="EMBL" id="ALA56559.1"/>
    </source>
</evidence>
<dbReference type="InterPro" id="IPR036397">
    <property type="entry name" value="RNaseH_sf"/>
</dbReference>
<dbReference type="GO" id="GO:0003676">
    <property type="term" value="F:nucleic acid binding"/>
    <property type="evidence" value="ECO:0007669"/>
    <property type="project" value="InterPro"/>
</dbReference>
<dbReference type="InterPro" id="IPR001584">
    <property type="entry name" value="Integrase_cat-core"/>
</dbReference>
<dbReference type="PATRIC" id="fig|42253.5.peg.118"/>
<dbReference type="InterPro" id="IPR015378">
    <property type="entry name" value="Transposase-like_Mu_C"/>
</dbReference>
<reference evidence="4 5" key="1">
    <citation type="journal article" date="2015" name="Proc. Natl. Acad. Sci. U.S.A.">
        <title>Expanded metabolic versatility of ubiquitous nitrite-oxidizing bacteria from the genus Nitrospira.</title>
        <authorList>
            <person name="Koch H."/>
            <person name="Lucker S."/>
            <person name="Albertsen M."/>
            <person name="Kitzinger K."/>
            <person name="Herbold C."/>
            <person name="Spieck E."/>
            <person name="Nielsen P.H."/>
            <person name="Wagner M."/>
            <person name="Daims H."/>
        </authorList>
    </citation>
    <scope>NUCLEOTIDE SEQUENCE [LARGE SCALE GENOMIC DNA]</scope>
    <source>
        <strain evidence="4 5">NSP M-1</strain>
    </source>
</reference>
<evidence type="ECO:0000313" key="4">
    <source>
        <dbReference type="EMBL" id="ALA61034.1"/>
    </source>
</evidence>
<protein>
    <submittedName>
        <fullName evidence="4">Putative Transposon Tn7 transposition protein TnsB</fullName>
    </submittedName>
</protein>
<accession>A0A0K2GJK8</accession>
<dbReference type="EMBL" id="CP011801">
    <property type="protein sequence ID" value="ALA56559.1"/>
    <property type="molecule type" value="Genomic_DNA"/>
</dbReference>
<dbReference type="PROSITE" id="PS50994">
    <property type="entry name" value="INTEGRASE"/>
    <property type="match status" value="1"/>
</dbReference>
<proteinExistence type="predicted"/>
<dbReference type="RefSeq" id="WP_053378032.1">
    <property type="nucleotide sequence ID" value="NZ_CP011801.1"/>
</dbReference>
<evidence type="ECO:0000259" key="2">
    <source>
        <dbReference type="PROSITE" id="PS50994"/>
    </source>
</evidence>
<gene>
    <name evidence="3" type="ORF">NITMOv2_0119</name>
    <name evidence="4" type="ORF">NITMOv2_4663</name>
</gene>
<feature type="region of interest" description="Disordered" evidence="1">
    <location>
        <begin position="682"/>
        <end position="708"/>
    </location>
</feature>
<name>A0A0K2GJK8_NITMO</name>
<sequence>MDILRLSLIAWRDPNNHDLYVDIKRVLWISPDKHSVITISLGIKKGMPQSCSMKDLCEDLAYQRAEITTDDPFAYLHRDESSLSENERASRDRIHAVLGPLLEIHFEALLCRQKRGAFVTRIMKDHKWKKKEIYKYLRRYWQGGCVKNCFLPDWHLRGGKGKRKSCSPDKKRGRPSDAWLTNRSSDWGINVDADIRARLIKGIKEFYKDGRTFTSAFEDIKRKHFVQEMLLQNGVWVPQLWSVLPTIEQARYVYQTEFLDETKKLLNKVGRHRVNLQHRALIGNPNRLVIGPGSLYQIDATVGDIYLRSQLDPQRVIGRPVIYLVVDVFSRMIAGFAVLMEGPSWMGAMQALENAFCNKVEFCQGLGITISPNDWPCEGLPESILADNGEFLGYNAESLVQLGVPVHQAAPLRPDWKGLVERYFRTVHDRINWVPGYVHPDRDRGDPDYRLDGALTPRSLRELLVWCIQQYNLHHHLDRYPLTQAMIEDHITPYPAALWNWGVQEGSSALRAAVPDQVRACLLPRDTARVTRQGIRFKSLYYMCSTALTQQWCVKASLREWTVDVAYHPRSTKILFVCLNDGRTLEPCQLLERVNETSWQGQDLYDVEDYFKIRSIEGKVAKQSKTQRTASFVSKQEAIVEAAVQARDSHVPSISKSAQLKAIGHNKRLEQQYEQQQHVAKYLPAPQAEPGPPPPDSQDEYVPPDKPYDLLRQMRERRAAQWKNPSTPL</sequence>
<dbReference type="InterPro" id="IPR012337">
    <property type="entry name" value="RNaseH-like_sf"/>
</dbReference>
<organism evidence="4 5">
    <name type="scientific">Nitrospira moscoviensis</name>
    <dbReference type="NCBI Taxonomy" id="42253"/>
    <lineage>
        <taxon>Bacteria</taxon>
        <taxon>Pseudomonadati</taxon>
        <taxon>Nitrospirota</taxon>
        <taxon>Nitrospiria</taxon>
        <taxon>Nitrospirales</taxon>
        <taxon>Nitrospiraceae</taxon>
        <taxon>Nitrospira</taxon>
    </lineage>
</organism>
<dbReference type="OrthoDB" id="501284at2"/>
<dbReference type="STRING" id="42253.NITMOv2_0119"/>
<evidence type="ECO:0000313" key="5">
    <source>
        <dbReference type="Proteomes" id="UP000069205"/>
    </source>
</evidence>
<dbReference type="AlphaFoldDB" id="A0A0K2GJK8"/>
<dbReference type="GO" id="GO:0015074">
    <property type="term" value="P:DNA integration"/>
    <property type="evidence" value="ECO:0007669"/>
    <property type="project" value="InterPro"/>
</dbReference>
<dbReference type="Gene3D" id="3.30.420.10">
    <property type="entry name" value="Ribonuclease H-like superfamily/Ribonuclease H"/>
    <property type="match status" value="1"/>
</dbReference>
<feature type="compositionally biased region" description="Pro residues" evidence="1">
    <location>
        <begin position="687"/>
        <end position="696"/>
    </location>
</feature>
<dbReference type="KEGG" id="nmv:NITMOv2_4663"/>
<dbReference type="SUPFAM" id="SSF53098">
    <property type="entry name" value="Ribonuclease H-like"/>
    <property type="match status" value="1"/>
</dbReference>
<evidence type="ECO:0000256" key="1">
    <source>
        <dbReference type="SAM" id="MobiDB-lite"/>
    </source>
</evidence>
<keyword evidence="5" id="KW-1185">Reference proteome</keyword>
<dbReference type="EMBL" id="CP011801">
    <property type="protein sequence ID" value="ALA61034.1"/>
    <property type="molecule type" value="Genomic_DNA"/>
</dbReference>
<dbReference type="KEGG" id="nmv:NITMOv2_0119"/>